<keyword evidence="1" id="KW-0808">Transferase</keyword>
<name>A0A2M8PTY0_9CHLR</name>
<dbReference type="GO" id="GO:0009103">
    <property type="term" value="P:lipopolysaccharide biosynthetic process"/>
    <property type="evidence" value="ECO:0007669"/>
    <property type="project" value="TreeGrafter"/>
</dbReference>
<dbReference type="Gene3D" id="3.40.50.2000">
    <property type="entry name" value="Glycogen Phosphorylase B"/>
    <property type="match status" value="2"/>
</dbReference>
<evidence type="ECO:0000313" key="4">
    <source>
        <dbReference type="Proteomes" id="UP000228947"/>
    </source>
</evidence>
<dbReference type="AlphaFoldDB" id="A0A2M8PTY0"/>
<dbReference type="Pfam" id="PF00534">
    <property type="entry name" value="Glycos_transf_1"/>
    <property type="match status" value="1"/>
</dbReference>
<gene>
    <name evidence="3" type="ORF">CUN50_06265</name>
</gene>
<dbReference type="EMBL" id="PGTL01000117">
    <property type="protein sequence ID" value="PJF41007.1"/>
    <property type="molecule type" value="Genomic_DNA"/>
</dbReference>
<dbReference type="PANTHER" id="PTHR46401:SF2">
    <property type="entry name" value="GLYCOSYLTRANSFERASE WBBK-RELATED"/>
    <property type="match status" value="1"/>
</dbReference>
<feature type="domain" description="Glycosyl transferase family 1" evidence="2">
    <location>
        <begin position="1"/>
        <end position="73"/>
    </location>
</feature>
<evidence type="ECO:0000313" key="3">
    <source>
        <dbReference type="EMBL" id="PJF41007.1"/>
    </source>
</evidence>
<protein>
    <recommendedName>
        <fullName evidence="2">Glycosyl transferase family 1 domain-containing protein</fullName>
    </recommendedName>
</protein>
<dbReference type="Proteomes" id="UP000228947">
    <property type="component" value="Unassembled WGS sequence"/>
</dbReference>
<dbReference type="InterPro" id="IPR001296">
    <property type="entry name" value="Glyco_trans_1"/>
</dbReference>
<sequence length="102" mass="10906">MARLFVMPSRYEGFGLGALEAMACGTPVVAAEASSLPEIVGDAAYLVPPHDSRTLGGAIIAVLIQDDLHASLQNLGLARASNFSWERTARQTYAVYEQVLAR</sequence>
<evidence type="ECO:0000259" key="2">
    <source>
        <dbReference type="Pfam" id="PF00534"/>
    </source>
</evidence>
<dbReference type="PANTHER" id="PTHR46401">
    <property type="entry name" value="GLYCOSYLTRANSFERASE WBBK-RELATED"/>
    <property type="match status" value="1"/>
</dbReference>
<evidence type="ECO:0000256" key="1">
    <source>
        <dbReference type="ARBA" id="ARBA00022679"/>
    </source>
</evidence>
<accession>A0A2M8PTY0</accession>
<dbReference type="SUPFAM" id="SSF53756">
    <property type="entry name" value="UDP-Glycosyltransferase/glycogen phosphorylase"/>
    <property type="match status" value="1"/>
</dbReference>
<proteinExistence type="predicted"/>
<dbReference type="GO" id="GO:0016757">
    <property type="term" value="F:glycosyltransferase activity"/>
    <property type="evidence" value="ECO:0007669"/>
    <property type="project" value="InterPro"/>
</dbReference>
<comment type="caution">
    <text evidence="3">The sequence shown here is derived from an EMBL/GenBank/DDBJ whole genome shotgun (WGS) entry which is preliminary data.</text>
</comment>
<reference evidence="3 4" key="1">
    <citation type="submission" date="2017-11" db="EMBL/GenBank/DDBJ databases">
        <title>Evolution of Phototrophy in the Chloroflexi Phylum Driven by Horizontal Gene Transfer.</title>
        <authorList>
            <person name="Ward L.M."/>
            <person name="Hemp J."/>
            <person name="Shih P.M."/>
            <person name="Mcglynn S.E."/>
            <person name="Fischer W."/>
        </authorList>
    </citation>
    <scope>NUCLEOTIDE SEQUENCE [LARGE SCALE GENOMIC DNA]</scope>
    <source>
        <strain evidence="3">CP1_1M</strain>
    </source>
</reference>
<organism evidence="3 4">
    <name type="scientific">Candidatus Thermofonsia Clade 1 bacterium</name>
    <dbReference type="NCBI Taxonomy" id="2364210"/>
    <lineage>
        <taxon>Bacteria</taxon>
        <taxon>Bacillati</taxon>
        <taxon>Chloroflexota</taxon>
        <taxon>Candidatus Thermofontia</taxon>
        <taxon>Candidatus Thermofonsia Clade 1</taxon>
    </lineage>
</organism>